<dbReference type="Gene3D" id="1.10.101.10">
    <property type="entry name" value="PGBD-like superfamily/PGBD"/>
    <property type="match status" value="1"/>
</dbReference>
<dbReference type="RefSeq" id="WP_379759075.1">
    <property type="nucleotide sequence ID" value="NZ_JBHRSQ010000014.1"/>
</dbReference>
<dbReference type="EMBL" id="JBHRSQ010000014">
    <property type="protein sequence ID" value="MFC2992563.1"/>
    <property type="molecule type" value="Genomic_DNA"/>
</dbReference>
<feature type="domain" description="Peptidoglycan binding-like" evidence="2">
    <location>
        <begin position="141"/>
        <end position="185"/>
    </location>
</feature>
<evidence type="ECO:0000256" key="1">
    <source>
        <dbReference type="SAM" id="SignalP"/>
    </source>
</evidence>
<sequence>MKQWILPLGALLLPALLGSAQAADTDGNYAVRGAGTLRCADFFNEVSEGGGGAGVPAYVAWIDGYLTAHNRMTDATFDISPLVSSAEVAALARNLCRENPQLRLETTLARIAGLFEPARVRQDSQLVLIRQGDQEVLIRQETLQRVQQALEERGYDIVPSGGFDDATQQALTRFQEQNDQRVTGTPHADSVVRLLLMEGE</sequence>
<reference evidence="4" key="1">
    <citation type="journal article" date="2019" name="Int. J. Syst. Evol. Microbiol.">
        <title>The Global Catalogue of Microorganisms (GCM) 10K type strain sequencing project: providing services to taxonomists for standard genome sequencing and annotation.</title>
        <authorList>
            <consortium name="The Broad Institute Genomics Platform"/>
            <consortium name="The Broad Institute Genome Sequencing Center for Infectious Disease"/>
            <person name="Wu L."/>
            <person name="Ma J."/>
        </authorList>
    </citation>
    <scope>NUCLEOTIDE SEQUENCE [LARGE SCALE GENOMIC DNA]</scope>
    <source>
        <strain evidence="4">KCTC 52660</strain>
    </source>
</reference>
<feature type="signal peptide" evidence="1">
    <location>
        <begin position="1"/>
        <end position="22"/>
    </location>
</feature>
<dbReference type="InterPro" id="IPR036366">
    <property type="entry name" value="PGBDSf"/>
</dbReference>
<accession>A0ABV7B6T9</accession>
<keyword evidence="4" id="KW-1185">Reference proteome</keyword>
<organism evidence="3 4">
    <name type="scientific">Halomonas tibetensis</name>
    <dbReference type="NCBI Taxonomy" id="2259590"/>
    <lineage>
        <taxon>Bacteria</taxon>
        <taxon>Pseudomonadati</taxon>
        <taxon>Pseudomonadota</taxon>
        <taxon>Gammaproteobacteria</taxon>
        <taxon>Oceanospirillales</taxon>
        <taxon>Halomonadaceae</taxon>
        <taxon>Halomonas</taxon>
    </lineage>
</organism>
<feature type="chain" id="PRO_5046476906" evidence="1">
    <location>
        <begin position="23"/>
        <end position="200"/>
    </location>
</feature>
<dbReference type="InterPro" id="IPR036365">
    <property type="entry name" value="PGBD-like_sf"/>
</dbReference>
<dbReference type="InterPro" id="IPR002477">
    <property type="entry name" value="Peptidoglycan-bd-like"/>
</dbReference>
<dbReference type="Pfam" id="PF01471">
    <property type="entry name" value="PG_binding_1"/>
    <property type="match status" value="1"/>
</dbReference>
<name>A0ABV7B6T9_9GAMM</name>
<dbReference type="Proteomes" id="UP001595386">
    <property type="component" value="Unassembled WGS sequence"/>
</dbReference>
<evidence type="ECO:0000313" key="3">
    <source>
        <dbReference type="EMBL" id="MFC2992563.1"/>
    </source>
</evidence>
<comment type="caution">
    <text evidence="3">The sequence shown here is derived from an EMBL/GenBank/DDBJ whole genome shotgun (WGS) entry which is preliminary data.</text>
</comment>
<protein>
    <submittedName>
        <fullName evidence="3">Peptidoglycan-binding protein</fullName>
    </submittedName>
</protein>
<gene>
    <name evidence="3" type="ORF">ACFODV_11015</name>
</gene>
<dbReference type="SUPFAM" id="SSF47090">
    <property type="entry name" value="PGBD-like"/>
    <property type="match status" value="1"/>
</dbReference>
<evidence type="ECO:0000259" key="2">
    <source>
        <dbReference type="Pfam" id="PF01471"/>
    </source>
</evidence>
<proteinExistence type="predicted"/>
<keyword evidence="1" id="KW-0732">Signal</keyword>
<evidence type="ECO:0000313" key="4">
    <source>
        <dbReference type="Proteomes" id="UP001595386"/>
    </source>
</evidence>